<name>A0AAV9IWR3_CYACA</name>
<evidence type="ECO:0008006" key="11">
    <source>
        <dbReference type="Google" id="ProtNLM"/>
    </source>
</evidence>
<dbReference type="GO" id="GO:0055085">
    <property type="term" value="P:transmembrane transport"/>
    <property type="evidence" value="ECO:0007669"/>
    <property type="project" value="InterPro"/>
</dbReference>
<evidence type="ECO:0000256" key="8">
    <source>
        <dbReference type="SAM" id="Phobius"/>
    </source>
</evidence>
<gene>
    <name evidence="9" type="ORF">CDCA_CDCA09G2739</name>
</gene>
<feature type="repeat" description="Solcar" evidence="6">
    <location>
        <begin position="210"/>
        <end position="309"/>
    </location>
</feature>
<comment type="subcellular location">
    <subcellularLocation>
        <location evidence="1">Membrane</location>
        <topology evidence="1">Multi-pass membrane protein</topology>
    </subcellularLocation>
</comment>
<evidence type="ECO:0000256" key="6">
    <source>
        <dbReference type="PROSITE-ProRule" id="PRU00282"/>
    </source>
</evidence>
<feature type="transmembrane region" description="Helical" evidence="8">
    <location>
        <begin position="321"/>
        <end position="340"/>
    </location>
</feature>
<keyword evidence="2 7" id="KW-0813">Transport</keyword>
<comment type="caution">
    <text evidence="9">The sequence shown here is derived from an EMBL/GenBank/DDBJ whole genome shotgun (WGS) entry which is preliminary data.</text>
</comment>
<evidence type="ECO:0000256" key="3">
    <source>
        <dbReference type="ARBA" id="ARBA00022692"/>
    </source>
</evidence>
<feature type="repeat" description="Solcar" evidence="6">
    <location>
        <begin position="319"/>
        <end position="441"/>
    </location>
</feature>
<evidence type="ECO:0000313" key="9">
    <source>
        <dbReference type="EMBL" id="KAK4536714.1"/>
    </source>
</evidence>
<dbReference type="PRINTS" id="PR00926">
    <property type="entry name" value="MITOCARRIER"/>
</dbReference>
<protein>
    <recommendedName>
        <fullName evidence="11">Mitochondrial carrier protein</fullName>
    </recommendedName>
</protein>
<dbReference type="PROSITE" id="PS50920">
    <property type="entry name" value="SOLCAR"/>
    <property type="match status" value="3"/>
</dbReference>
<accession>A0AAV9IWR3</accession>
<keyword evidence="10" id="KW-1185">Reference proteome</keyword>
<organism evidence="9 10">
    <name type="scientific">Cyanidium caldarium</name>
    <name type="common">Red alga</name>
    <dbReference type="NCBI Taxonomy" id="2771"/>
    <lineage>
        <taxon>Eukaryota</taxon>
        <taxon>Rhodophyta</taxon>
        <taxon>Bangiophyceae</taxon>
        <taxon>Cyanidiales</taxon>
        <taxon>Cyanidiaceae</taxon>
        <taxon>Cyanidium</taxon>
    </lineage>
</organism>
<feature type="transmembrane region" description="Helical" evidence="8">
    <location>
        <begin position="280"/>
        <end position="301"/>
    </location>
</feature>
<dbReference type="Proteomes" id="UP001301350">
    <property type="component" value="Unassembled WGS sequence"/>
</dbReference>
<evidence type="ECO:0000313" key="10">
    <source>
        <dbReference type="Proteomes" id="UP001301350"/>
    </source>
</evidence>
<evidence type="ECO:0000256" key="4">
    <source>
        <dbReference type="ARBA" id="ARBA00022737"/>
    </source>
</evidence>
<reference evidence="9 10" key="1">
    <citation type="submission" date="2022-07" db="EMBL/GenBank/DDBJ databases">
        <title>Genome-wide signatures of adaptation to extreme environments.</title>
        <authorList>
            <person name="Cho C.H."/>
            <person name="Yoon H.S."/>
        </authorList>
    </citation>
    <scope>NUCLEOTIDE SEQUENCE [LARGE SCALE GENOMIC DNA]</scope>
    <source>
        <strain evidence="9 10">DBV 063 E5</strain>
    </source>
</reference>
<dbReference type="InterPro" id="IPR023395">
    <property type="entry name" value="MCP_dom_sf"/>
</dbReference>
<keyword evidence="5 6" id="KW-0472">Membrane</keyword>
<proteinExistence type="inferred from homology"/>
<dbReference type="Gene3D" id="1.50.40.10">
    <property type="entry name" value="Mitochondrial carrier domain"/>
    <property type="match status" value="1"/>
</dbReference>
<keyword evidence="4" id="KW-0677">Repeat</keyword>
<dbReference type="SUPFAM" id="SSF103506">
    <property type="entry name" value="Mitochondrial carrier"/>
    <property type="match status" value="1"/>
</dbReference>
<dbReference type="EMBL" id="JANCYW010000009">
    <property type="protein sequence ID" value="KAK4536714.1"/>
    <property type="molecule type" value="Genomic_DNA"/>
</dbReference>
<dbReference type="InterPro" id="IPR002067">
    <property type="entry name" value="MCP"/>
</dbReference>
<dbReference type="Pfam" id="PF00153">
    <property type="entry name" value="Mito_carr"/>
    <property type="match status" value="3"/>
</dbReference>
<evidence type="ECO:0000256" key="5">
    <source>
        <dbReference type="ARBA" id="ARBA00023136"/>
    </source>
</evidence>
<keyword evidence="3 6" id="KW-0812">Transmembrane</keyword>
<dbReference type="InterPro" id="IPR018108">
    <property type="entry name" value="MCP_transmembrane"/>
</dbReference>
<evidence type="ECO:0000256" key="7">
    <source>
        <dbReference type="RuleBase" id="RU000488"/>
    </source>
</evidence>
<feature type="repeat" description="Solcar" evidence="6">
    <location>
        <begin position="100"/>
        <end position="189"/>
    </location>
</feature>
<dbReference type="AlphaFoldDB" id="A0AAV9IWR3"/>
<sequence length="455" mass="48587">MERVVRESTVEAITAETRGAVASGSERIGNIERTESAADACTATGPRHGLDAFPIADDRCPDKMARFRACSVAVDTLSDSSPSEAITASASAETTADPRRDTLKSLVAGGAAGAVAKTCMAPIDRTKILLQVSRIHGDTRAYVSVLSTVRTIFHEEGVRGFFRGNSATLTRIAPYAAIQFSAFETCNGLLTRRYTAWRRRDHTDEASQAPPTALRFVAGAAAGTTAVIATYPLDVVRTRLAAHTLTQLAHAAEDHARRTARRHGILHELRSLHHSGGLRALYPGLAATLVGIVPYAGVNFYTYGLLRQYLTTHGHMERHATVSALACGGVAGLFGQTLAYPLETLRRRAHCSPPQRSATSAAASTVNSMAVPALDGWESALGQQPLRASTAAHRRGVWRSLVDIVRSEGVLALYRGLSLNYVKTAPTVGISFAVYEKVREWLGAPPSSYSAARGA</sequence>
<dbReference type="PANTHER" id="PTHR24089">
    <property type="entry name" value="SOLUTE CARRIER FAMILY 25"/>
    <property type="match status" value="1"/>
</dbReference>
<comment type="similarity">
    <text evidence="7">Belongs to the mitochondrial carrier (TC 2.A.29) family.</text>
</comment>
<evidence type="ECO:0000256" key="2">
    <source>
        <dbReference type="ARBA" id="ARBA00022448"/>
    </source>
</evidence>
<evidence type="ECO:0000256" key="1">
    <source>
        <dbReference type="ARBA" id="ARBA00004141"/>
    </source>
</evidence>
<dbReference type="GO" id="GO:0016020">
    <property type="term" value="C:membrane"/>
    <property type="evidence" value="ECO:0007669"/>
    <property type="project" value="UniProtKB-SubCell"/>
</dbReference>
<keyword evidence="8" id="KW-1133">Transmembrane helix</keyword>